<evidence type="ECO:0000259" key="2">
    <source>
        <dbReference type="Pfam" id="PF09995"/>
    </source>
</evidence>
<accession>A0A317E9T1</accession>
<feature type="domain" description="ER-bound oxygenase mpaB/mpaB'/Rubber oxygenase catalytic" evidence="2">
    <location>
        <begin position="152"/>
        <end position="385"/>
    </location>
</feature>
<protein>
    <recommendedName>
        <fullName evidence="2">ER-bound oxygenase mpaB/mpaB'/Rubber oxygenase catalytic domain-containing protein</fullName>
    </recommendedName>
</protein>
<dbReference type="Proteomes" id="UP000246077">
    <property type="component" value="Unassembled WGS sequence"/>
</dbReference>
<dbReference type="RefSeq" id="WP_109920728.1">
    <property type="nucleotide sequence ID" value="NZ_QGLF01000002.1"/>
</dbReference>
<dbReference type="Pfam" id="PF09995">
    <property type="entry name" value="MPAB_Lcp_cat"/>
    <property type="match status" value="1"/>
</dbReference>
<dbReference type="PANTHER" id="PTHR37539">
    <property type="entry name" value="SECRETED PROTEIN-RELATED"/>
    <property type="match status" value="1"/>
</dbReference>
<evidence type="ECO:0000313" key="3">
    <source>
        <dbReference type="EMBL" id="PWR22083.1"/>
    </source>
</evidence>
<name>A0A317E9T1_9PROT</name>
<comment type="caution">
    <text evidence="3">The sequence shown here is derived from an EMBL/GenBank/DDBJ whole genome shotgun (WGS) entry which is preliminary data.</text>
</comment>
<dbReference type="OrthoDB" id="6072815at2"/>
<sequence length="441" mass="48201">MPENKMPENKMPENKMPENKMEDGMAVFDDNGPVPTRWRDPDHDPAPWTLHLTRHFGEPSRDPVRRAAVRRGLTKGDPLADDLVAWMAGPAKGKGWRLFDQALTKGIATIEEPAPELAAFFARIDRRPDWVRDDLMRLGCEVALSTGPLLRYALGSGTLMVGYCSSAIARVLVMTGALNGRTYKRLEETGKFAVDIFASGTVGRFSAGFASAVRVRVMHAMVRRSLVGDPRWQAAAWGTPINQADMAATALAFSLGMIGPLIDIGLTMSLWEREGVVQLWRYVGYIMGVDEDLLPDSYDQAAALFSLLVRSQPDADDDSRSLSTALLGAGREALQGLPGRLGTVLADLDAASYAGFSRHIIGKTAADTLGIPDSRWQWVPKAARPVIAAYNGLRRVPLVRERAARLRLRQLEGQIERAFATRKPPFETGEGSPLKGQGKAG</sequence>
<dbReference type="InterPro" id="IPR037473">
    <property type="entry name" value="Lcp-like"/>
</dbReference>
<reference evidence="4" key="1">
    <citation type="submission" date="2018-05" db="EMBL/GenBank/DDBJ databases">
        <title>Zavarzinia sp. HR-AS.</title>
        <authorList>
            <person name="Lee Y."/>
            <person name="Jeon C.O."/>
        </authorList>
    </citation>
    <scope>NUCLEOTIDE SEQUENCE [LARGE SCALE GENOMIC DNA]</scope>
    <source>
        <strain evidence="4">DSM 1231</strain>
    </source>
</reference>
<organism evidence="3 4">
    <name type="scientific">Zavarzinia compransoris</name>
    <dbReference type="NCBI Taxonomy" id="1264899"/>
    <lineage>
        <taxon>Bacteria</taxon>
        <taxon>Pseudomonadati</taxon>
        <taxon>Pseudomonadota</taxon>
        <taxon>Alphaproteobacteria</taxon>
        <taxon>Rhodospirillales</taxon>
        <taxon>Zavarziniaceae</taxon>
        <taxon>Zavarzinia</taxon>
    </lineage>
</organism>
<feature type="region of interest" description="Disordered" evidence="1">
    <location>
        <begin position="421"/>
        <end position="441"/>
    </location>
</feature>
<dbReference type="AlphaFoldDB" id="A0A317E9T1"/>
<dbReference type="PANTHER" id="PTHR37539:SF1">
    <property type="entry name" value="ER-BOUND OXYGENASE MPAB_MPAB'_RUBBER OXYGENASE CATALYTIC DOMAIN-CONTAINING PROTEIN"/>
    <property type="match status" value="1"/>
</dbReference>
<evidence type="ECO:0000256" key="1">
    <source>
        <dbReference type="SAM" id="MobiDB-lite"/>
    </source>
</evidence>
<evidence type="ECO:0000313" key="4">
    <source>
        <dbReference type="Proteomes" id="UP000246077"/>
    </source>
</evidence>
<proteinExistence type="predicted"/>
<dbReference type="InterPro" id="IPR018713">
    <property type="entry name" value="MPAB/Lcp_cat_dom"/>
</dbReference>
<dbReference type="EMBL" id="QGLF01000002">
    <property type="protein sequence ID" value="PWR22083.1"/>
    <property type="molecule type" value="Genomic_DNA"/>
</dbReference>
<feature type="compositionally biased region" description="Basic and acidic residues" evidence="1">
    <location>
        <begin position="1"/>
        <end position="23"/>
    </location>
</feature>
<keyword evidence="4" id="KW-1185">Reference proteome</keyword>
<gene>
    <name evidence="3" type="ORF">DKG75_08905</name>
</gene>
<feature type="region of interest" description="Disordered" evidence="1">
    <location>
        <begin position="1"/>
        <end position="40"/>
    </location>
</feature>
<dbReference type="GO" id="GO:0016491">
    <property type="term" value="F:oxidoreductase activity"/>
    <property type="evidence" value="ECO:0007669"/>
    <property type="project" value="InterPro"/>
</dbReference>